<accession>A0A1I6M5Z2</accession>
<dbReference type="RefSeq" id="WP_090205393.1">
    <property type="nucleotide sequence ID" value="NZ_FOZM01000001.1"/>
</dbReference>
<dbReference type="SUPFAM" id="SSF55729">
    <property type="entry name" value="Acyl-CoA N-acyltransferases (Nat)"/>
    <property type="match status" value="1"/>
</dbReference>
<dbReference type="Proteomes" id="UP000198926">
    <property type="component" value="Unassembled WGS sequence"/>
</dbReference>
<dbReference type="InterPro" id="IPR016181">
    <property type="entry name" value="Acyl_CoA_acyltransferase"/>
</dbReference>
<keyword evidence="3" id="KW-1185">Reference proteome</keyword>
<dbReference type="InterPro" id="IPR051531">
    <property type="entry name" value="N-acetyltransferase"/>
</dbReference>
<evidence type="ECO:0000313" key="2">
    <source>
        <dbReference type="EMBL" id="SFS11130.1"/>
    </source>
</evidence>
<reference evidence="2 3" key="1">
    <citation type="submission" date="2016-10" db="EMBL/GenBank/DDBJ databases">
        <authorList>
            <person name="de Groot N.N."/>
        </authorList>
    </citation>
    <scope>NUCLEOTIDE SEQUENCE [LARGE SCALE GENOMIC DNA]</scope>
    <source>
        <strain evidence="2 3">DSM 29433</strain>
    </source>
</reference>
<evidence type="ECO:0000313" key="3">
    <source>
        <dbReference type="Proteomes" id="UP000198926"/>
    </source>
</evidence>
<keyword evidence="2" id="KW-0808">Transferase</keyword>
<dbReference type="Pfam" id="PF13302">
    <property type="entry name" value="Acetyltransf_3"/>
    <property type="match status" value="1"/>
</dbReference>
<evidence type="ECO:0000259" key="1">
    <source>
        <dbReference type="PROSITE" id="PS51186"/>
    </source>
</evidence>
<dbReference type="AlphaFoldDB" id="A0A1I6M5Z2"/>
<protein>
    <submittedName>
        <fullName evidence="2">Protein N-acetyltransferase, RimJ/RimL family</fullName>
    </submittedName>
</protein>
<dbReference type="EMBL" id="FOZM01000001">
    <property type="protein sequence ID" value="SFS11130.1"/>
    <property type="molecule type" value="Genomic_DNA"/>
</dbReference>
<name>A0A1I6M5Z2_9RHOB</name>
<gene>
    <name evidence="2" type="ORF">SAMN05444714_1282</name>
</gene>
<organism evidence="2 3">
    <name type="scientific">Yoonia litorea</name>
    <dbReference type="NCBI Taxonomy" id="1123755"/>
    <lineage>
        <taxon>Bacteria</taxon>
        <taxon>Pseudomonadati</taxon>
        <taxon>Pseudomonadota</taxon>
        <taxon>Alphaproteobacteria</taxon>
        <taxon>Rhodobacterales</taxon>
        <taxon>Paracoccaceae</taxon>
        <taxon>Yoonia</taxon>
    </lineage>
</organism>
<dbReference type="PANTHER" id="PTHR43792:SF16">
    <property type="entry name" value="N-ACETYLTRANSFERASE DOMAIN-CONTAINING PROTEIN"/>
    <property type="match status" value="1"/>
</dbReference>
<dbReference type="STRING" id="1123755.SAMN05444714_1282"/>
<dbReference type="PROSITE" id="PS51186">
    <property type="entry name" value="GNAT"/>
    <property type="match status" value="1"/>
</dbReference>
<dbReference type="OrthoDB" id="6293260at2"/>
<feature type="domain" description="N-acetyltransferase" evidence="1">
    <location>
        <begin position="4"/>
        <end position="154"/>
    </location>
</feature>
<dbReference type="Gene3D" id="3.40.630.30">
    <property type="match status" value="1"/>
</dbReference>
<proteinExistence type="predicted"/>
<dbReference type="PANTHER" id="PTHR43792">
    <property type="entry name" value="GNAT FAMILY, PUTATIVE (AFU_ORTHOLOGUE AFUA_3G00765)-RELATED-RELATED"/>
    <property type="match status" value="1"/>
</dbReference>
<dbReference type="InterPro" id="IPR000182">
    <property type="entry name" value="GNAT_dom"/>
</dbReference>
<dbReference type="GO" id="GO:0016747">
    <property type="term" value="F:acyltransferase activity, transferring groups other than amino-acyl groups"/>
    <property type="evidence" value="ECO:0007669"/>
    <property type="project" value="InterPro"/>
</dbReference>
<sequence>MTSLTYRDIRDDDFDALHEMMTDWDVVRQLGGWPWPADPDFARSRCRPYEGDGFVWGIALNDRLIGTVGVTNGDMGYVLDPRHHGRGIISKAARDAVAHAFATTDRSHLTGSTWFDNQASYRVLQKLGFRHWQTRYIHAKARGRPTLVFNQRLERADWDRLRSQSQ</sequence>